<evidence type="ECO:0000313" key="2">
    <source>
        <dbReference type="Proteomes" id="UP000694388"/>
    </source>
</evidence>
<dbReference type="Proteomes" id="UP000694388">
    <property type="component" value="Unplaced"/>
</dbReference>
<organism evidence="1 2">
    <name type="scientific">Eptatretus burgeri</name>
    <name type="common">Inshore hagfish</name>
    <dbReference type="NCBI Taxonomy" id="7764"/>
    <lineage>
        <taxon>Eukaryota</taxon>
        <taxon>Metazoa</taxon>
        <taxon>Chordata</taxon>
        <taxon>Craniata</taxon>
        <taxon>Vertebrata</taxon>
        <taxon>Cyclostomata</taxon>
        <taxon>Myxini</taxon>
        <taxon>Myxiniformes</taxon>
        <taxon>Myxinidae</taxon>
        <taxon>Eptatretinae</taxon>
        <taxon>Eptatretus</taxon>
    </lineage>
</organism>
<reference evidence="1" key="2">
    <citation type="submission" date="2025-09" db="UniProtKB">
        <authorList>
            <consortium name="Ensembl"/>
        </authorList>
    </citation>
    <scope>IDENTIFICATION</scope>
</reference>
<dbReference type="GO" id="GO:0004674">
    <property type="term" value="F:protein serine/threonine kinase activity"/>
    <property type="evidence" value="ECO:0007669"/>
    <property type="project" value="InterPro"/>
</dbReference>
<name>A0A8C4PVY2_EPTBU</name>
<dbReference type="InterPro" id="IPR038980">
    <property type="entry name" value="ATM_plant"/>
</dbReference>
<dbReference type="PANTHER" id="PTHR37079:SF4">
    <property type="entry name" value="SERINE_THREONINE-PROTEIN KINASE ATM"/>
    <property type="match status" value="1"/>
</dbReference>
<dbReference type="GO" id="GO:0006974">
    <property type="term" value="P:DNA damage response"/>
    <property type="evidence" value="ECO:0007669"/>
    <property type="project" value="InterPro"/>
</dbReference>
<proteinExistence type="predicted"/>
<dbReference type="Ensembl" id="ENSEBUT00000000680.1">
    <property type="protein sequence ID" value="ENSEBUP00000000385.1"/>
    <property type="gene ID" value="ENSEBUG00000000558.1"/>
</dbReference>
<evidence type="ECO:0000313" key="1">
    <source>
        <dbReference type="Ensembl" id="ENSEBUP00000000385.1"/>
    </source>
</evidence>
<dbReference type="AlphaFoldDB" id="A0A8C4PVY2"/>
<accession>A0A8C4PVY2</accession>
<dbReference type="PANTHER" id="PTHR37079">
    <property type="entry name" value="SERINE/THREONINE-PROTEIN KINASE ATM"/>
    <property type="match status" value="1"/>
</dbReference>
<keyword evidence="2" id="KW-1185">Reference proteome</keyword>
<protein>
    <submittedName>
        <fullName evidence="1">Uncharacterized protein</fullName>
    </submittedName>
</protein>
<reference evidence="1" key="1">
    <citation type="submission" date="2025-08" db="UniProtKB">
        <authorList>
            <consortium name="Ensembl"/>
        </authorList>
    </citation>
    <scope>IDENTIFICATION</scope>
</reference>
<sequence length="192" mass="21737">MLVRSAAANCLRAVLATTAGEATWSSRLNKTLPCNDPLLKFLIPFRVSRKQLKSSKEIDSKNIDHDGKPREAACHERLSWLQREAVHLISMGWVQDQILKLLAPICEASHDLSVHLFPYLLRDALIKDTNDSHCHLISQKFSSVFKRCSPQLSLNVTLLTQPPGSEKEDQDALHSTVRSLLYALNFLRQQNR</sequence>